<proteinExistence type="predicted"/>
<name>A0A5B7GLW4_PORTR</name>
<gene>
    <name evidence="2" type="ORF">E2C01_052583</name>
</gene>
<feature type="region of interest" description="Disordered" evidence="1">
    <location>
        <begin position="46"/>
        <end position="67"/>
    </location>
</feature>
<organism evidence="2 3">
    <name type="scientific">Portunus trituberculatus</name>
    <name type="common">Swimming crab</name>
    <name type="synonym">Neptunus trituberculatus</name>
    <dbReference type="NCBI Taxonomy" id="210409"/>
    <lineage>
        <taxon>Eukaryota</taxon>
        <taxon>Metazoa</taxon>
        <taxon>Ecdysozoa</taxon>
        <taxon>Arthropoda</taxon>
        <taxon>Crustacea</taxon>
        <taxon>Multicrustacea</taxon>
        <taxon>Malacostraca</taxon>
        <taxon>Eumalacostraca</taxon>
        <taxon>Eucarida</taxon>
        <taxon>Decapoda</taxon>
        <taxon>Pleocyemata</taxon>
        <taxon>Brachyura</taxon>
        <taxon>Eubrachyura</taxon>
        <taxon>Portunoidea</taxon>
        <taxon>Portunidae</taxon>
        <taxon>Portuninae</taxon>
        <taxon>Portunus</taxon>
    </lineage>
</organism>
<comment type="caution">
    <text evidence="2">The sequence shown here is derived from an EMBL/GenBank/DDBJ whole genome shotgun (WGS) entry which is preliminary data.</text>
</comment>
<dbReference type="Proteomes" id="UP000324222">
    <property type="component" value="Unassembled WGS sequence"/>
</dbReference>
<accession>A0A5B7GLW4</accession>
<evidence type="ECO:0000256" key="1">
    <source>
        <dbReference type="SAM" id="MobiDB-lite"/>
    </source>
</evidence>
<dbReference type="EMBL" id="VSRR010015800">
    <property type="protein sequence ID" value="MPC58576.1"/>
    <property type="molecule type" value="Genomic_DNA"/>
</dbReference>
<feature type="compositionally biased region" description="Polar residues" evidence="1">
    <location>
        <begin position="46"/>
        <end position="60"/>
    </location>
</feature>
<keyword evidence="3" id="KW-1185">Reference proteome</keyword>
<dbReference type="AlphaFoldDB" id="A0A5B7GLW4"/>
<protein>
    <submittedName>
        <fullName evidence="2">Uncharacterized protein</fullName>
    </submittedName>
</protein>
<sequence length="67" mass="7407">MEMEEGDVTVVDADDVMPNDLLLHSRPVNKWKQKTQAGKCNPISTVQTASKQSTTSSDVSVFNKIKQ</sequence>
<evidence type="ECO:0000313" key="2">
    <source>
        <dbReference type="EMBL" id="MPC58576.1"/>
    </source>
</evidence>
<evidence type="ECO:0000313" key="3">
    <source>
        <dbReference type="Proteomes" id="UP000324222"/>
    </source>
</evidence>
<reference evidence="2 3" key="1">
    <citation type="submission" date="2019-05" db="EMBL/GenBank/DDBJ databases">
        <title>Another draft genome of Portunus trituberculatus and its Hox gene families provides insights of decapod evolution.</title>
        <authorList>
            <person name="Jeong J.-H."/>
            <person name="Song I."/>
            <person name="Kim S."/>
            <person name="Choi T."/>
            <person name="Kim D."/>
            <person name="Ryu S."/>
            <person name="Kim W."/>
        </authorList>
    </citation>
    <scope>NUCLEOTIDE SEQUENCE [LARGE SCALE GENOMIC DNA]</scope>
    <source>
        <tissue evidence="2">Muscle</tissue>
    </source>
</reference>